<evidence type="ECO:0000259" key="5">
    <source>
        <dbReference type="Pfam" id="PF05157"/>
    </source>
</evidence>
<dbReference type="GO" id="GO:0016887">
    <property type="term" value="F:ATP hydrolysis activity"/>
    <property type="evidence" value="ECO:0007669"/>
    <property type="project" value="TreeGrafter"/>
</dbReference>
<keyword evidence="3" id="KW-0067">ATP-binding</keyword>
<keyword evidence="7" id="KW-1185">Reference proteome</keyword>
<evidence type="ECO:0000256" key="2">
    <source>
        <dbReference type="ARBA" id="ARBA00022741"/>
    </source>
</evidence>
<dbReference type="PANTHER" id="PTHR30258">
    <property type="entry name" value="TYPE II SECRETION SYSTEM PROTEIN GSPE-RELATED"/>
    <property type="match status" value="1"/>
</dbReference>
<dbReference type="Gene3D" id="3.40.50.300">
    <property type="entry name" value="P-loop containing nucleotide triphosphate hydrolases"/>
    <property type="match status" value="1"/>
</dbReference>
<dbReference type="Gene3D" id="3.30.450.90">
    <property type="match status" value="1"/>
</dbReference>
<feature type="domain" description="Type II secretion system protein GspE N-terminal" evidence="5">
    <location>
        <begin position="61"/>
        <end position="145"/>
    </location>
</feature>
<feature type="domain" description="Bacterial type II secretion system protein E" evidence="4">
    <location>
        <begin position="174"/>
        <end position="588"/>
    </location>
</feature>
<name>A0A6S4GRC2_9BACT</name>
<dbReference type="KEGG" id="sox:TM7x_03095"/>
<dbReference type="InterPro" id="IPR037257">
    <property type="entry name" value="T2SS_E_N_sf"/>
</dbReference>
<proteinExistence type="inferred from homology"/>
<dbReference type="InterPro" id="IPR007831">
    <property type="entry name" value="T2SS_GspE_N"/>
</dbReference>
<comment type="similarity">
    <text evidence="1">Belongs to the GSP E family.</text>
</comment>
<evidence type="ECO:0000313" key="6">
    <source>
        <dbReference type="EMBL" id="AJA06603.1"/>
    </source>
</evidence>
<sequence length="592" mass="65838">MRISDQTIESILKEGGTIDESQLADLKLLAERSKQTLQEAIIEQKVLSEEDLTKLISDYIGVPFVRIEPKDIPEEVLKRIPEHIARQYNVVLFEKNDDESLSLAMEDPDDVQALNFIQKEIGYNTKVFLATRSNILDCLDNYRGNIDAELDEVIAVQKDASADDQNVSQDDFAENSPIAQTVNLLLEYAIKSNASDIHIEPREDYVQVRYRIDGVLKEVNKLPRNVHGALVSRIKILSNLKIDERRVPQDGRFKIKLSSKQYAFRVSTLPITDGEKVVMRILDESNQAISLDKLGYWGLSLATVKDAMAQPNGMILVTGPTGSGKSTSLFSVLSELNTPDVNISTIEDPVEYKIPGVNQTQTNAKAGMTFASGLRALLRQDPNIIMVGEIRDGETANLGVQAALTGHLVFSTLHTNNAATCLPRLLDMGIEPFLIASTVKAVIGQRLVRRLCMNCRQEYTPNQEELKYITEMFNIDTKSIKKIHDLEQQAFDDKIGGDTPMGSTEQTIARLWKPNPEGCDECGHNGFKGRVGIYEVLGISIPIQKMITANATSNDIQDQAISEGMVTMQMDGLIKSLRGITTTEEVLRATRE</sequence>
<evidence type="ECO:0000256" key="1">
    <source>
        <dbReference type="ARBA" id="ARBA00006611"/>
    </source>
</evidence>
<dbReference type="RefSeq" id="WP_039327739.1">
    <property type="nucleotide sequence ID" value="NZ_CP007496.1"/>
</dbReference>
<evidence type="ECO:0000313" key="7">
    <source>
        <dbReference type="Proteomes" id="UP000030902"/>
    </source>
</evidence>
<dbReference type="SUPFAM" id="SSF52540">
    <property type="entry name" value="P-loop containing nucleoside triphosphate hydrolases"/>
    <property type="match status" value="1"/>
</dbReference>
<dbReference type="AlphaFoldDB" id="A0A6S4GRC2"/>
<dbReference type="Pfam" id="PF05157">
    <property type="entry name" value="MshEN"/>
    <property type="match status" value="1"/>
</dbReference>
<dbReference type="FunFam" id="3.30.450.90:FF:000001">
    <property type="entry name" value="Type II secretion system ATPase GspE"/>
    <property type="match status" value="1"/>
</dbReference>
<dbReference type="Pfam" id="PF00437">
    <property type="entry name" value="T2SSE"/>
    <property type="match status" value="1"/>
</dbReference>
<dbReference type="SUPFAM" id="SSF160246">
    <property type="entry name" value="EspE N-terminal domain-like"/>
    <property type="match status" value="1"/>
</dbReference>
<dbReference type="GO" id="GO:0005524">
    <property type="term" value="F:ATP binding"/>
    <property type="evidence" value="ECO:0007669"/>
    <property type="project" value="UniProtKB-KW"/>
</dbReference>
<evidence type="ECO:0000256" key="3">
    <source>
        <dbReference type="ARBA" id="ARBA00022840"/>
    </source>
</evidence>
<dbReference type="GO" id="GO:0005886">
    <property type="term" value="C:plasma membrane"/>
    <property type="evidence" value="ECO:0007669"/>
    <property type="project" value="TreeGrafter"/>
</dbReference>
<dbReference type="CDD" id="cd01129">
    <property type="entry name" value="PulE-GspE-like"/>
    <property type="match status" value="1"/>
</dbReference>
<dbReference type="Gene3D" id="3.30.300.160">
    <property type="entry name" value="Type II secretion system, protein E, N-terminal domain"/>
    <property type="match status" value="1"/>
</dbReference>
<reference evidence="6 7" key="1">
    <citation type="journal article" date="2015" name="Proc. Natl. Acad. Sci. U.S.A.">
        <title>Cultivation of a human-associated TM7 phylotype reveals a reduced genome and epibiotic parasitic lifestyle.</title>
        <authorList>
            <person name="He X."/>
            <person name="McLean J.S."/>
            <person name="Edlund A."/>
            <person name="Yooseph S."/>
            <person name="Hall A.P."/>
            <person name="Liu S.Y."/>
            <person name="Dorrestein P.C."/>
            <person name="Esquenazi E."/>
            <person name="Hunter R.C."/>
            <person name="Cheng G."/>
            <person name="Nelson K.E."/>
            <person name="Lux R."/>
            <person name="Shi W."/>
        </authorList>
    </citation>
    <scope>NUCLEOTIDE SEQUENCE [LARGE SCALE GENOMIC DNA]</scope>
    <source>
        <strain evidence="6 7">TM7x</strain>
    </source>
</reference>
<organism evidence="6 7">
    <name type="scientific">Candidatus Nanosynbacter lyticus</name>
    <dbReference type="NCBI Taxonomy" id="2093824"/>
    <lineage>
        <taxon>Bacteria</taxon>
        <taxon>Candidatus Saccharimonadota</taxon>
        <taxon>Candidatus Saccharimonadia</taxon>
        <taxon>Candidatus Nanosynbacterales</taxon>
        <taxon>Candidatus Nanosynbacteraceae</taxon>
        <taxon>Candidatus Nanosynbacter</taxon>
    </lineage>
</organism>
<dbReference type="InterPro" id="IPR027417">
    <property type="entry name" value="P-loop_NTPase"/>
</dbReference>
<gene>
    <name evidence="6" type="ORF">TM7x_03095</name>
</gene>
<protein>
    <submittedName>
        <fullName evidence="6">Secretion system protein E</fullName>
    </submittedName>
</protein>
<keyword evidence="2" id="KW-0547">Nucleotide-binding</keyword>
<dbReference type="PANTHER" id="PTHR30258:SF1">
    <property type="entry name" value="PROTEIN TRANSPORT PROTEIN HOFB HOMOLOG"/>
    <property type="match status" value="1"/>
</dbReference>
<dbReference type="InterPro" id="IPR001482">
    <property type="entry name" value="T2SS/T4SS_dom"/>
</dbReference>
<accession>A0A6S4GRC2</accession>
<dbReference type="EMBL" id="CP007496">
    <property type="protein sequence ID" value="AJA06603.1"/>
    <property type="molecule type" value="Genomic_DNA"/>
</dbReference>
<dbReference type="Proteomes" id="UP000030902">
    <property type="component" value="Chromosome"/>
</dbReference>
<evidence type="ECO:0000259" key="4">
    <source>
        <dbReference type="Pfam" id="PF00437"/>
    </source>
</evidence>